<sequence>MLALGKLHVEIRKWDKARTYVDEVCRTANEANSQPMIIDSQSLLAELHLTQSRLDDCAEVIHRLEDISRGVANEDIKAGLYLLFGRYYSARGDFEQAESRLHASLMLYEGLGDWLATGRVHYYIGMSASYKGRKEQCVESLKKALDIFQFIKTKAWIAKTEAAMKTCAS</sequence>
<dbReference type="InterPro" id="IPR019734">
    <property type="entry name" value="TPR_rpt"/>
</dbReference>
<name>A0A0S8G569_UNCW3</name>
<organism evidence="1 2">
    <name type="scientific">candidate division WOR_3 bacterium SM23_60</name>
    <dbReference type="NCBI Taxonomy" id="1703780"/>
    <lineage>
        <taxon>Bacteria</taxon>
        <taxon>Bacteria division WOR-3</taxon>
    </lineage>
</organism>
<proteinExistence type="predicted"/>
<protein>
    <recommendedName>
        <fullName evidence="3">MalT-like TPR region domain-containing protein</fullName>
    </recommendedName>
</protein>
<gene>
    <name evidence="1" type="ORF">AMJ87_12255</name>
</gene>
<dbReference type="Proteomes" id="UP000051096">
    <property type="component" value="Unassembled WGS sequence"/>
</dbReference>
<comment type="caution">
    <text evidence="1">The sequence shown here is derived from an EMBL/GenBank/DDBJ whole genome shotgun (WGS) entry which is preliminary data.</text>
</comment>
<accession>A0A0S8G569</accession>
<dbReference type="Gene3D" id="1.25.40.10">
    <property type="entry name" value="Tetratricopeptide repeat domain"/>
    <property type="match status" value="1"/>
</dbReference>
<evidence type="ECO:0000313" key="2">
    <source>
        <dbReference type="Proteomes" id="UP000051096"/>
    </source>
</evidence>
<reference evidence="1 2" key="1">
    <citation type="journal article" date="2015" name="Microbiome">
        <title>Genomic resolution of linkages in carbon, nitrogen, and sulfur cycling among widespread estuary sediment bacteria.</title>
        <authorList>
            <person name="Baker B.J."/>
            <person name="Lazar C.S."/>
            <person name="Teske A.P."/>
            <person name="Dick G.J."/>
        </authorList>
    </citation>
    <scope>NUCLEOTIDE SEQUENCE [LARGE SCALE GENOMIC DNA]</scope>
    <source>
        <strain evidence="1">SM23_60</strain>
    </source>
</reference>
<dbReference type="AlphaFoldDB" id="A0A0S8G569"/>
<evidence type="ECO:0008006" key="3">
    <source>
        <dbReference type="Google" id="ProtNLM"/>
    </source>
</evidence>
<dbReference type="SMART" id="SM00028">
    <property type="entry name" value="TPR"/>
    <property type="match status" value="2"/>
</dbReference>
<dbReference type="EMBL" id="LJUO01000180">
    <property type="protein sequence ID" value="KPK68184.1"/>
    <property type="molecule type" value="Genomic_DNA"/>
</dbReference>
<evidence type="ECO:0000313" key="1">
    <source>
        <dbReference type="EMBL" id="KPK68184.1"/>
    </source>
</evidence>
<dbReference type="SUPFAM" id="SSF48452">
    <property type="entry name" value="TPR-like"/>
    <property type="match status" value="1"/>
</dbReference>
<dbReference type="InterPro" id="IPR011990">
    <property type="entry name" value="TPR-like_helical_dom_sf"/>
</dbReference>